<comment type="subcellular location">
    <subcellularLocation>
        <location evidence="2">Chromosome</location>
        <location evidence="2">Telomere</location>
    </subcellularLocation>
    <subcellularLocation>
        <location evidence="1">Nucleus</location>
    </subcellularLocation>
</comment>
<dbReference type="PANTHER" id="PTHR14513">
    <property type="entry name" value="PROTECTION OF TELOMERES 1"/>
    <property type="match status" value="1"/>
</dbReference>
<comment type="caution">
    <text evidence="10">The sequence shown here is derived from an EMBL/GenBank/DDBJ whole genome shotgun (WGS) entry which is preliminary data.</text>
</comment>
<dbReference type="Proteomes" id="UP000825729">
    <property type="component" value="Unassembled WGS sequence"/>
</dbReference>
<evidence type="ECO:0000256" key="6">
    <source>
        <dbReference type="ARBA" id="ARBA00022895"/>
    </source>
</evidence>
<evidence type="ECO:0000256" key="5">
    <source>
        <dbReference type="ARBA" id="ARBA00022454"/>
    </source>
</evidence>
<keyword evidence="11" id="KW-1185">Reference proteome</keyword>
<dbReference type="GO" id="GO:0032210">
    <property type="term" value="P:regulation of telomere maintenance via telomerase"/>
    <property type="evidence" value="ECO:0007669"/>
    <property type="project" value="TreeGrafter"/>
</dbReference>
<dbReference type="EMBL" id="JAINDJ010000005">
    <property type="protein sequence ID" value="KAG9446442.1"/>
    <property type="molecule type" value="Genomic_DNA"/>
</dbReference>
<sequence length="456" mass="51731">MGRQSSDYVLVNEISSRTKKASLVGCVVEFTLPRRSKGTDYYCKLLVMDLSCQDHGLPVSFFHKEKESLPHVRMYGDLICLRHVAIQKHNDELCAVSSKKFSSFSLFGGVSCQDFHSYQCTANFQINDHEKDMIMKLRTWLTSHEFHSGISSYLVKLREIKVSEYFDLVCKVIHVREVSGEGWTLYVWDGTDCPPISFTTNLSAENLESPLQLEQIPLPKSVLSSFPCVGTVLSIVVGKSYEDLQLHLQPVGQWVKLRNIMCVTKSGMWQGLVKPISRLRLLGDGDSLVKACQREFEERMEANHGSLPLTILPSPSRITVTGHEDALFSTLMDVLTDSEAIARYKCIVRFIELIPGHLEELRSPKTGFYRMKVTLEDPTARIPAYLMDEDAEKFFGGLSLQDELRTKINKLLGLVEEGEPATRNPPWVECCILAFYHDNDDIWGSRKYRICDTALV</sequence>
<keyword evidence="5" id="KW-0158">Chromosome</keyword>
<dbReference type="InterPro" id="IPR011564">
    <property type="entry name" value="Telomer_end-bd_POT1/Cdc13"/>
</dbReference>
<dbReference type="Gene3D" id="2.40.50.140">
    <property type="entry name" value="Nucleic acid-binding proteins"/>
    <property type="match status" value="2"/>
</dbReference>
<dbReference type="InterPro" id="IPR032042">
    <property type="entry name" value="POT1PC"/>
</dbReference>
<dbReference type="InterPro" id="IPR028389">
    <property type="entry name" value="POT1"/>
</dbReference>
<dbReference type="GO" id="GO:0098505">
    <property type="term" value="F:G-rich strand telomeric DNA binding"/>
    <property type="evidence" value="ECO:0007669"/>
    <property type="project" value="TreeGrafter"/>
</dbReference>
<keyword evidence="8" id="KW-0539">Nucleus</keyword>
<evidence type="ECO:0000313" key="10">
    <source>
        <dbReference type="EMBL" id="KAG9446442.1"/>
    </source>
</evidence>
<dbReference type="Pfam" id="PF25507">
    <property type="entry name" value="OB_POT1A"/>
    <property type="match status" value="1"/>
</dbReference>
<protein>
    <recommendedName>
        <fullName evidence="4">Protection of telomeres protein 1</fullName>
    </recommendedName>
</protein>
<dbReference type="InterPro" id="IPR012340">
    <property type="entry name" value="NA-bd_OB-fold"/>
</dbReference>
<evidence type="ECO:0000256" key="2">
    <source>
        <dbReference type="ARBA" id="ARBA00004574"/>
    </source>
</evidence>
<dbReference type="PANTHER" id="PTHR14513:SF0">
    <property type="entry name" value="PROTECTION OF TELOMERES PROTEIN 1"/>
    <property type="match status" value="1"/>
</dbReference>
<dbReference type="GO" id="GO:0016233">
    <property type="term" value="P:telomere capping"/>
    <property type="evidence" value="ECO:0007669"/>
    <property type="project" value="TreeGrafter"/>
</dbReference>
<dbReference type="AlphaFoldDB" id="A0AAV7EFU4"/>
<evidence type="ECO:0000313" key="11">
    <source>
        <dbReference type="Proteomes" id="UP000825729"/>
    </source>
</evidence>
<dbReference type="InterPro" id="IPR057620">
    <property type="entry name" value="POT1A/B-like_OB"/>
</dbReference>
<keyword evidence="6" id="KW-0779">Telomere</keyword>
<comment type="similarity">
    <text evidence="3">Belongs to the telombin family.</text>
</comment>
<evidence type="ECO:0000259" key="9">
    <source>
        <dbReference type="SMART" id="SM00976"/>
    </source>
</evidence>
<evidence type="ECO:0000256" key="3">
    <source>
        <dbReference type="ARBA" id="ARBA00008442"/>
    </source>
</evidence>
<evidence type="ECO:0000256" key="1">
    <source>
        <dbReference type="ARBA" id="ARBA00004123"/>
    </source>
</evidence>
<feature type="domain" description="Telomeric single stranded DNA binding POT1/Cdc13" evidence="9">
    <location>
        <begin position="8"/>
        <end position="142"/>
    </location>
</feature>
<dbReference type="GO" id="GO:0010521">
    <property type="term" value="F:telomerase inhibitor activity"/>
    <property type="evidence" value="ECO:0007669"/>
    <property type="project" value="TreeGrafter"/>
</dbReference>
<dbReference type="Pfam" id="PF16686">
    <property type="entry name" value="POT1PC"/>
    <property type="match status" value="1"/>
</dbReference>
<name>A0AAV7EFU4_ARIFI</name>
<dbReference type="SUPFAM" id="SSF50249">
    <property type="entry name" value="Nucleic acid-binding proteins"/>
    <property type="match status" value="2"/>
</dbReference>
<evidence type="ECO:0000256" key="7">
    <source>
        <dbReference type="ARBA" id="ARBA00023125"/>
    </source>
</evidence>
<reference evidence="10 11" key="1">
    <citation type="submission" date="2021-07" db="EMBL/GenBank/DDBJ databases">
        <title>The Aristolochia fimbriata genome: insights into angiosperm evolution, floral development and chemical biosynthesis.</title>
        <authorList>
            <person name="Jiao Y."/>
        </authorList>
    </citation>
    <scope>NUCLEOTIDE SEQUENCE [LARGE SCALE GENOMIC DNA]</scope>
    <source>
        <strain evidence="10">IBCAS-2021</strain>
        <tissue evidence="10">Leaf</tissue>
    </source>
</reference>
<evidence type="ECO:0000256" key="4">
    <source>
        <dbReference type="ARBA" id="ARBA00015253"/>
    </source>
</evidence>
<gene>
    <name evidence="10" type="ORF">H6P81_012570</name>
</gene>
<dbReference type="GO" id="GO:0000783">
    <property type="term" value="C:nuclear telomere cap complex"/>
    <property type="evidence" value="ECO:0007669"/>
    <property type="project" value="TreeGrafter"/>
</dbReference>
<accession>A0AAV7EFU4</accession>
<organism evidence="10 11">
    <name type="scientific">Aristolochia fimbriata</name>
    <name type="common">White veined hardy Dutchman's pipe vine</name>
    <dbReference type="NCBI Taxonomy" id="158543"/>
    <lineage>
        <taxon>Eukaryota</taxon>
        <taxon>Viridiplantae</taxon>
        <taxon>Streptophyta</taxon>
        <taxon>Embryophyta</taxon>
        <taxon>Tracheophyta</taxon>
        <taxon>Spermatophyta</taxon>
        <taxon>Magnoliopsida</taxon>
        <taxon>Magnoliidae</taxon>
        <taxon>Piperales</taxon>
        <taxon>Aristolochiaceae</taxon>
        <taxon>Aristolochia</taxon>
    </lineage>
</organism>
<dbReference type="Pfam" id="PF02765">
    <property type="entry name" value="POT1"/>
    <property type="match status" value="1"/>
</dbReference>
<dbReference type="SMART" id="SM00976">
    <property type="entry name" value="Telo_bind"/>
    <property type="match status" value="1"/>
</dbReference>
<proteinExistence type="inferred from homology"/>
<keyword evidence="7" id="KW-0238">DNA-binding</keyword>
<evidence type="ECO:0000256" key="8">
    <source>
        <dbReference type="ARBA" id="ARBA00023242"/>
    </source>
</evidence>